<protein>
    <recommendedName>
        <fullName evidence="3">Galectin</fullName>
    </recommendedName>
</protein>
<name>A0A9J7IMY2_SPOLT</name>
<evidence type="ECO:0000259" key="4">
    <source>
        <dbReference type="PROSITE" id="PS51304"/>
    </source>
</evidence>
<dbReference type="InterPro" id="IPR001079">
    <property type="entry name" value="Galectin_CRD"/>
</dbReference>
<dbReference type="PANTHER" id="PTHR11346:SF176">
    <property type="entry name" value="32 KDA BETA-GALACTOSIDE-BINDING LECTIN LEC-3"/>
    <property type="match status" value="1"/>
</dbReference>
<evidence type="ECO:0000313" key="6">
    <source>
        <dbReference type="RefSeq" id="XP_022818775.1"/>
    </source>
</evidence>
<dbReference type="OrthoDB" id="7770779at2759"/>
<dbReference type="PANTHER" id="PTHR11346">
    <property type="entry name" value="GALECTIN"/>
    <property type="match status" value="1"/>
</dbReference>
<dbReference type="GeneID" id="111351206"/>
<dbReference type="FunFam" id="2.60.120.200:FF:000124">
    <property type="entry name" value="Galectin-4"/>
    <property type="match status" value="1"/>
</dbReference>
<evidence type="ECO:0000313" key="5">
    <source>
        <dbReference type="Proteomes" id="UP000301870"/>
    </source>
</evidence>
<keyword evidence="5" id="KW-1185">Reference proteome</keyword>
<gene>
    <name evidence="6" type="primary">LOC111351206</name>
</gene>
<evidence type="ECO:0000256" key="1">
    <source>
        <dbReference type="ARBA" id="ARBA00022734"/>
    </source>
</evidence>
<keyword evidence="1 3" id="KW-0430">Lectin</keyword>
<evidence type="ECO:0000256" key="2">
    <source>
        <dbReference type="ARBA" id="ARBA00022737"/>
    </source>
</evidence>
<dbReference type="KEGG" id="sliu:111351206"/>
<evidence type="ECO:0000256" key="3">
    <source>
        <dbReference type="RuleBase" id="RU102079"/>
    </source>
</evidence>
<proteinExistence type="predicted"/>
<dbReference type="Pfam" id="PF00337">
    <property type="entry name" value="Gal-bind_lectin"/>
    <property type="match status" value="3"/>
</dbReference>
<dbReference type="SUPFAM" id="SSF49899">
    <property type="entry name" value="Concanavalin A-like lectins/glucanases"/>
    <property type="match status" value="3"/>
</dbReference>
<organism evidence="5 6">
    <name type="scientific">Spodoptera litura</name>
    <name type="common">Asian cotton leafworm</name>
    <dbReference type="NCBI Taxonomy" id="69820"/>
    <lineage>
        <taxon>Eukaryota</taxon>
        <taxon>Metazoa</taxon>
        <taxon>Ecdysozoa</taxon>
        <taxon>Arthropoda</taxon>
        <taxon>Hexapoda</taxon>
        <taxon>Insecta</taxon>
        <taxon>Pterygota</taxon>
        <taxon>Neoptera</taxon>
        <taxon>Endopterygota</taxon>
        <taxon>Lepidoptera</taxon>
        <taxon>Glossata</taxon>
        <taxon>Ditrysia</taxon>
        <taxon>Noctuoidea</taxon>
        <taxon>Noctuidae</taxon>
        <taxon>Amphipyrinae</taxon>
        <taxon>Spodoptera</taxon>
    </lineage>
</organism>
<dbReference type="SMART" id="SM00908">
    <property type="entry name" value="Gal-bind_lectin"/>
    <property type="match status" value="3"/>
</dbReference>
<dbReference type="InterPro" id="IPR044156">
    <property type="entry name" value="Galectin-like"/>
</dbReference>
<keyword evidence="2" id="KW-0677">Repeat</keyword>
<dbReference type="Gene3D" id="2.60.120.200">
    <property type="match status" value="3"/>
</dbReference>
<dbReference type="RefSeq" id="XP_022818775.1">
    <property type="nucleotide sequence ID" value="XM_022963007.1"/>
</dbReference>
<dbReference type="PROSITE" id="PS51304">
    <property type="entry name" value="GALECTIN"/>
    <property type="match status" value="2"/>
</dbReference>
<sequence length="410" mass="45405">MSTTIKNPGIPSSNLIPEGIFPGRIVKVKGATTLASKRFSVNLQCGPKMYPGEDIAFHFNPRFDTNILVRNHYAGSKWGSEEISSGVPMNKGECFEILIYCYNNRFKVEVNGKCVCEFNHHIPFGRITHIMVEGDVTIDEVSFVGAHLPQDLNLGIPSSNPIPGGMFPGRIVKVKGGTTLASKNVGEPRFDTNGPGHIYCYYYRFKVEVNGKFVCEFNHHIPFGKITHIMVEGDVTMDEISYAGANPPQDPNLKVPFVVPILGCMQPDRVIRVKGTTPTGGERFAINLQCGPKLYPDEDIAFSFSPRFNQGTIVLNHFGCSKWGHEVTQAPSPLSSGSPFEFYIYCYENSFKVLLNEQQVCEFSHRIPIQRITHVMVDGDAMIFELDYDSPEHPCGPPPSSGSGEISGPY</sequence>
<dbReference type="Proteomes" id="UP000301870">
    <property type="component" value="Chromosome 13"/>
</dbReference>
<accession>A0A9J7IMY2</accession>
<dbReference type="GO" id="GO:0016936">
    <property type="term" value="F:galactoside binding"/>
    <property type="evidence" value="ECO:0007669"/>
    <property type="project" value="TreeGrafter"/>
</dbReference>
<reference evidence="6" key="1">
    <citation type="submission" date="2025-08" db="UniProtKB">
        <authorList>
            <consortium name="RefSeq"/>
        </authorList>
    </citation>
    <scope>IDENTIFICATION</scope>
    <source>
        <strain evidence="6">Ishihara</strain>
        <tissue evidence="6">Whole body</tissue>
    </source>
</reference>
<dbReference type="CDD" id="cd00070">
    <property type="entry name" value="GLECT"/>
    <property type="match status" value="2"/>
</dbReference>
<feature type="domain" description="Galectin" evidence="4">
    <location>
        <begin position="257"/>
        <end position="389"/>
    </location>
</feature>
<dbReference type="SMART" id="SM00276">
    <property type="entry name" value="GLECT"/>
    <property type="match status" value="2"/>
</dbReference>
<dbReference type="InterPro" id="IPR013320">
    <property type="entry name" value="ConA-like_dom_sf"/>
</dbReference>
<feature type="domain" description="Galectin" evidence="4">
    <location>
        <begin position="12"/>
        <end position="144"/>
    </location>
</feature>
<dbReference type="AlphaFoldDB" id="A0A9J7IMY2"/>
<dbReference type="GO" id="GO:0030246">
    <property type="term" value="F:carbohydrate binding"/>
    <property type="evidence" value="ECO:0007669"/>
    <property type="project" value="UniProtKB-UniRule"/>
</dbReference>